<name>A0A926RVE7_9BACL</name>
<dbReference type="Proteomes" id="UP000661691">
    <property type="component" value="Unassembled WGS sequence"/>
</dbReference>
<reference evidence="1" key="1">
    <citation type="submission" date="2020-09" db="EMBL/GenBank/DDBJ databases">
        <title>A novel bacterium of genus Hazenella, isolated from South China Sea.</title>
        <authorList>
            <person name="Huang H."/>
            <person name="Mo K."/>
            <person name="Hu Y."/>
        </authorList>
    </citation>
    <scope>NUCLEOTIDE SEQUENCE</scope>
    <source>
        <strain evidence="1">IB182357</strain>
    </source>
</reference>
<evidence type="ECO:0000313" key="1">
    <source>
        <dbReference type="EMBL" id="MBD1373742.1"/>
    </source>
</evidence>
<proteinExistence type="predicted"/>
<protein>
    <submittedName>
        <fullName evidence="1">Uncharacterized protein</fullName>
    </submittedName>
</protein>
<gene>
    <name evidence="1" type="ORF">IC620_15455</name>
</gene>
<organism evidence="1 2">
    <name type="scientific">Polycladospora coralii</name>
    <dbReference type="NCBI Taxonomy" id="2771432"/>
    <lineage>
        <taxon>Bacteria</taxon>
        <taxon>Bacillati</taxon>
        <taxon>Bacillota</taxon>
        <taxon>Bacilli</taxon>
        <taxon>Bacillales</taxon>
        <taxon>Thermoactinomycetaceae</taxon>
        <taxon>Polycladospora</taxon>
    </lineage>
</organism>
<keyword evidence="2" id="KW-1185">Reference proteome</keyword>
<dbReference type="AlphaFoldDB" id="A0A926RVE7"/>
<comment type="caution">
    <text evidence="1">The sequence shown here is derived from an EMBL/GenBank/DDBJ whole genome shotgun (WGS) entry which is preliminary data.</text>
</comment>
<dbReference type="RefSeq" id="WP_191142738.1">
    <property type="nucleotide sequence ID" value="NZ_JACXAH010000036.1"/>
</dbReference>
<accession>A0A926RVE7</accession>
<sequence length="53" mass="6226">MNQWHVYEYVKAQYMATGQLPHIDEAIEAFPDTDYMLIQEGMAEFRSTIQWGA</sequence>
<evidence type="ECO:0000313" key="2">
    <source>
        <dbReference type="Proteomes" id="UP000661691"/>
    </source>
</evidence>
<dbReference type="EMBL" id="JACXAH010000036">
    <property type="protein sequence ID" value="MBD1373742.1"/>
    <property type="molecule type" value="Genomic_DNA"/>
</dbReference>